<evidence type="ECO:0000313" key="1">
    <source>
        <dbReference type="EMBL" id="GAB0058689.1"/>
    </source>
</evidence>
<evidence type="ECO:0008006" key="3">
    <source>
        <dbReference type="Google" id="ProtNLM"/>
    </source>
</evidence>
<dbReference type="Pfam" id="PF10049">
    <property type="entry name" value="DUF2283"/>
    <property type="match status" value="1"/>
</dbReference>
<keyword evidence="2" id="KW-1185">Reference proteome</keyword>
<comment type="caution">
    <text evidence="1">The sequence shown here is derived from an EMBL/GenBank/DDBJ whole genome shotgun (WGS) entry which is preliminary data.</text>
</comment>
<name>A0ABQ0CCR8_9PROT</name>
<proteinExistence type="predicted"/>
<evidence type="ECO:0000313" key="2">
    <source>
        <dbReference type="Proteomes" id="UP001628193"/>
    </source>
</evidence>
<dbReference type="EMBL" id="BAAFGK010000005">
    <property type="protein sequence ID" value="GAB0058689.1"/>
    <property type="molecule type" value="Genomic_DNA"/>
</dbReference>
<gene>
    <name evidence="1" type="ORF">SIID45300_03043</name>
</gene>
<dbReference type="InterPro" id="IPR019270">
    <property type="entry name" value="DUF2283"/>
</dbReference>
<dbReference type="RefSeq" id="WP_420906412.1">
    <property type="nucleotide sequence ID" value="NZ_BAAFGK010000005.1"/>
</dbReference>
<protein>
    <recommendedName>
        <fullName evidence="3">DUF2283 domain-containing protein</fullName>
    </recommendedName>
</protein>
<reference evidence="1 2" key="1">
    <citation type="submission" date="2024-09" db="EMBL/GenBank/DDBJ databases">
        <title>Draft genome sequence of Candidatus Magnetaquicoccaceae bacterium FCR-1.</title>
        <authorList>
            <person name="Shimoshige H."/>
            <person name="Shimamura S."/>
            <person name="Taoka A."/>
            <person name="Kobayashi H."/>
            <person name="Maekawa T."/>
        </authorList>
    </citation>
    <scope>NUCLEOTIDE SEQUENCE [LARGE SCALE GENOMIC DNA]</scope>
    <source>
        <strain evidence="1 2">FCR-1</strain>
    </source>
</reference>
<dbReference type="Proteomes" id="UP001628193">
    <property type="component" value="Unassembled WGS sequence"/>
</dbReference>
<sequence length="69" mass="7688">MNIEYDEPDDIMFIRFSDEPVERDLSYGWNVHVGMTANGIGQITILDAKADGLLPVKIPKEILQQAVVG</sequence>
<accession>A0ABQ0CCR8</accession>
<organism evidence="1 2">
    <name type="scientific">Candidatus Magnetaquiglobus chichijimensis</name>
    <dbReference type="NCBI Taxonomy" id="3141448"/>
    <lineage>
        <taxon>Bacteria</taxon>
        <taxon>Pseudomonadati</taxon>
        <taxon>Pseudomonadota</taxon>
        <taxon>Magnetococcia</taxon>
        <taxon>Magnetococcales</taxon>
        <taxon>Candidatus Magnetaquicoccaceae</taxon>
        <taxon>Candidatus Magnetaquiglobus</taxon>
    </lineage>
</organism>